<proteinExistence type="predicted"/>
<reference evidence="1" key="2">
    <citation type="submission" date="2025-09" db="UniProtKB">
        <authorList>
            <consortium name="EnsemblPlants"/>
        </authorList>
    </citation>
    <scope>IDENTIFICATION</scope>
</reference>
<dbReference type="Proteomes" id="UP001732700">
    <property type="component" value="Chromosome 5A"/>
</dbReference>
<sequence>MMLTAMQHMASSAYASPSSASPWQQLERGHLPSYEDLASVPAAALQMQHRAPAARRIAKRRPRPSRRLPTTYISADPTEFRRMVHQVTGADELLLLLPTPSSQQAEEPLLLPTPAGRAAASGAGGAGRALLLPTLDTSAFLLGGGCRVTPAAARTDALPPPPPCDGDSLALDNNTSGSTHCGFPTLESWDLL</sequence>
<dbReference type="EnsemblPlants" id="AVESA.00010b.r2.5AG0832680.1">
    <property type="protein sequence ID" value="AVESA.00010b.r2.5AG0832680.1.CDS.1"/>
    <property type="gene ID" value="AVESA.00010b.r2.5AG0832680"/>
</dbReference>
<reference evidence="1" key="1">
    <citation type="submission" date="2021-05" db="EMBL/GenBank/DDBJ databases">
        <authorList>
            <person name="Scholz U."/>
            <person name="Mascher M."/>
            <person name="Fiebig A."/>
        </authorList>
    </citation>
    <scope>NUCLEOTIDE SEQUENCE [LARGE SCALE GENOMIC DNA]</scope>
</reference>
<name>A0ACD5XPF6_AVESA</name>
<evidence type="ECO:0000313" key="2">
    <source>
        <dbReference type="Proteomes" id="UP001732700"/>
    </source>
</evidence>
<protein>
    <submittedName>
        <fullName evidence="1">Uncharacterized protein</fullName>
    </submittedName>
</protein>
<evidence type="ECO:0000313" key="1">
    <source>
        <dbReference type="EnsemblPlants" id="AVESA.00010b.r2.5AG0832680.1.CDS.1"/>
    </source>
</evidence>
<keyword evidence="2" id="KW-1185">Reference proteome</keyword>
<organism evidence="1 2">
    <name type="scientific">Avena sativa</name>
    <name type="common">Oat</name>
    <dbReference type="NCBI Taxonomy" id="4498"/>
    <lineage>
        <taxon>Eukaryota</taxon>
        <taxon>Viridiplantae</taxon>
        <taxon>Streptophyta</taxon>
        <taxon>Embryophyta</taxon>
        <taxon>Tracheophyta</taxon>
        <taxon>Spermatophyta</taxon>
        <taxon>Magnoliopsida</taxon>
        <taxon>Liliopsida</taxon>
        <taxon>Poales</taxon>
        <taxon>Poaceae</taxon>
        <taxon>BOP clade</taxon>
        <taxon>Pooideae</taxon>
        <taxon>Poodae</taxon>
        <taxon>Poeae</taxon>
        <taxon>Poeae Chloroplast Group 1 (Aveneae type)</taxon>
        <taxon>Aveninae</taxon>
        <taxon>Avena</taxon>
    </lineage>
</organism>
<accession>A0ACD5XPF6</accession>